<feature type="compositionally biased region" description="Basic and acidic residues" evidence="1">
    <location>
        <begin position="198"/>
        <end position="214"/>
    </location>
</feature>
<dbReference type="EMBL" id="JAHBMH010000024">
    <property type="protein sequence ID" value="KAK1938348.1"/>
    <property type="molecule type" value="Genomic_DNA"/>
</dbReference>
<proteinExistence type="predicted"/>
<evidence type="ECO:0000256" key="1">
    <source>
        <dbReference type="SAM" id="MobiDB-lite"/>
    </source>
</evidence>
<evidence type="ECO:0000313" key="2">
    <source>
        <dbReference type="EMBL" id="KAK1938348.1"/>
    </source>
</evidence>
<comment type="caution">
    <text evidence="2">The sequence shown here is derived from an EMBL/GenBank/DDBJ whole genome shotgun (WGS) entry which is preliminary data.</text>
</comment>
<name>A0AAD9LIV8_BABDI</name>
<protein>
    <submittedName>
        <fullName evidence="2">Uncharacterized protein</fullName>
    </submittedName>
</protein>
<dbReference type="AlphaFoldDB" id="A0AAD9LIV8"/>
<keyword evidence="3" id="KW-1185">Reference proteome</keyword>
<feature type="compositionally biased region" description="Acidic residues" evidence="1">
    <location>
        <begin position="172"/>
        <end position="190"/>
    </location>
</feature>
<dbReference type="Proteomes" id="UP001195914">
    <property type="component" value="Unassembled WGS sequence"/>
</dbReference>
<feature type="region of interest" description="Disordered" evidence="1">
    <location>
        <begin position="162"/>
        <end position="214"/>
    </location>
</feature>
<sequence length="225" mass="24616">MVWDNVEVKLPAEVLPGLLLDSRNRFVYSPNVGISIYGHNERLRGTEDRLIGEDSALYKSMNENSCWLVDHFRDSVVHKETTYGAPRVRSDSSLGFMFGVRSKYMQGSDPTDIADSDCEGVGSPELASLMSIFGKDLSIAEVPGGEHSDDDNTEPALCKRMRSVRDNVGVEGSDEDLEGVSSCDAEDVEGTGEAKSTSPDEDHATPVTGDEKPPKNRRLVCICVR</sequence>
<reference evidence="2" key="2">
    <citation type="submission" date="2021-05" db="EMBL/GenBank/DDBJ databases">
        <authorList>
            <person name="Pain A."/>
        </authorList>
    </citation>
    <scope>NUCLEOTIDE SEQUENCE</scope>
    <source>
        <strain evidence="2">1802A</strain>
    </source>
</reference>
<gene>
    <name evidence="2" type="ORF">X943_000452</name>
</gene>
<accession>A0AAD9LIV8</accession>
<organism evidence="2 3">
    <name type="scientific">Babesia divergens</name>
    <dbReference type="NCBI Taxonomy" id="32595"/>
    <lineage>
        <taxon>Eukaryota</taxon>
        <taxon>Sar</taxon>
        <taxon>Alveolata</taxon>
        <taxon>Apicomplexa</taxon>
        <taxon>Aconoidasida</taxon>
        <taxon>Piroplasmida</taxon>
        <taxon>Babesiidae</taxon>
        <taxon>Babesia</taxon>
    </lineage>
</organism>
<reference evidence="2" key="1">
    <citation type="journal article" date="2014" name="Nucleic Acids Res.">
        <title>The evolutionary dynamics of variant antigen genes in Babesia reveal a history of genomic innovation underlying host-parasite interaction.</title>
        <authorList>
            <person name="Jackson A.P."/>
            <person name="Otto T.D."/>
            <person name="Darby A."/>
            <person name="Ramaprasad A."/>
            <person name="Xia D."/>
            <person name="Echaide I.E."/>
            <person name="Farber M."/>
            <person name="Gahlot S."/>
            <person name="Gamble J."/>
            <person name="Gupta D."/>
            <person name="Gupta Y."/>
            <person name="Jackson L."/>
            <person name="Malandrin L."/>
            <person name="Malas T.B."/>
            <person name="Moussa E."/>
            <person name="Nair M."/>
            <person name="Reid A.J."/>
            <person name="Sanders M."/>
            <person name="Sharma J."/>
            <person name="Tracey A."/>
            <person name="Quail M.A."/>
            <person name="Weir W."/>
            <person name="Wastling J.M."/>
            <person name="Hall N."/>
            <person name="Willadsen P."/>
            <person name="Lingelbach K."/>
            <person name="Shiels B."/>
            <person name="Tait A."/>
            <person name="Berriman M."/>
            <person name="Allred D.R."/>
            <person name="Pain A."/>
        </authorList>
    </citation>
    <scope>NUCLEOTIDE SEQUENCE</scope>
    <source>
        <strain evidence="2">1802A</strain>
    </source>
</reference>
<evidence type="ECO:0000313" key="3">
    <source>
        <dbReference type="Proteomes" id="UP001195914"/>
    </source>
</evidence>